<evidence type="ECO:0000313" key="1">
    <source>
        <dbReference type="EMBL" id="KAK7323784.1"/>
    </source>
</evidence>
<dbReference type="AlphaFoldDB" id="A0AAN9KXK2"/>
<organism evidence="1 2">
    <name type="scientific">Canavalia gladiata</name>
    <name type="common">Sword bean</name>
    <name type="synonym">Dolichos gladiatus</name>
    <dbReference type="NCBI Taxonomy" id="3824"/>
    <lineage>
        <taxon>Eukaryota</taxon>
        <taxon>Viridiplantae</taxon>
        <taxon>Streptophyta</taxon>
        <taxon>Embryophyta</taxon>
        <taxon>Tracheophyta</taxon>
        <taxon>Spermatophyta</taxon>
        <taxon>Magnoliopsida</taxon>
        <taxon>eudicotyledons</taxon>
        <taxon>Gunneridae</taxon>
        <taxon>Pentapetalae</taxon>
        <taxon>rosids</taxon>
        <taxon>fabids</taxon>
        <taxon>Fabales</taxon>
        <taxon>Fabaceae</taxon>
        <taxon>Papilionoideae</taxon>
        <taxon>50 kb inversion clade</taxon>
        <taxon>NPAAA clade</taxon>
        <taxon>indigoferoid/millettioid clade</taxon>
        <taxon>Phaseoleae</taxon>
        <taxon>Canavalia</taxon>
    </lineage>
</organism>
<name>A0AAN9KXK2_CANGL</name>
<sequence length="151" mass="18115">MHVFFRTLARSFTDILERCRLIVIESLVADMHYLYLKKIVTMEEIVRSYKPYSIRNILILSISQVRFLVMRIFALLKPNMVHLGCYCDGENIIRLSNKSRKLQSYQRRFERAFLFFFFKGTSLPSPKDLRVVRDLLLRFFQPFPESPSFYL</sequence>
<dbReference type="EMBL" id="JAYMYQ010000006">
    <property type="protein sequence ID" value="KAK7323784.1"/>
    <property type="molecule type" value="Genomic_DNA"/>
</dbReference>
<accession>A0AAN9KXK2</accession>
<dbReference type="Proteomes" id="UP001367508">
    <property type="component" value="Unassembled WGS sequence"/>
</dbReference>
<evidence type="ECO:0000313" key="2">
    <source>
        <dbReference type="Proteomes" id="UP001367508"/>
    </source>
</evidence>
<protein>
    <submittedName>
        <fullName evidence="1">Uncharacterized protein</fullName>
    </submittedName>
</protein>
<gene>
    <name evidence="1" type="ORF">VNO77_27275</name>
</gene>
<proteinExistence type="predicted"/>
<comment type="caution">
    <text evidence="1">The sequence shown here is derived from an EMBL/GenBank/DDBJ whole genome shotgun (WGS) entry which is preliminary data.</text>
</comment>
<keyword evidence="2" id="KW-1185">Reference proteome</keyword>
<reference evidence="1 2" key="1">
    <citation type="submission" date="2024-01" db="EMBL/GenBank/DDBJ databases">
        <title>The genomes of 5 underutilized Papilionoideae crops provide insights into root nodulation and disease resistanc.</title>
        <authorList>
            <person name="Jiang F."/>
        </authorList>
    </citation>
    <scope>NUCLEOTIDE SEQUENCE [LARGE SCALE GENOMIC DNA]</scope>
    <source>
        <strain evidence="1">LVBAO_FW01</strain>
        <tissue evidence="1">Leaves</tissue>
    </source>
</reference>